<evidence type="ECO:0000256" key="7">
    <source>
        <dbReference type="SAM" id="MobiDB-lite"/>
    </source>
</evidence>
<evidence type="ECO:0000256" key="4">
    <source>
        <dbReference type="ARBA" id="ARBA00022989"/>
    </source>
</evidence>
<evidence type="ECO:0000313" key="10">
    <source>
        <dbReference type="Proteomes" id="UP000663850"/>
    </source>
</evidence>
<dbReference type="PRINTS" id="PR01217">
    <property type="entry name" value="PRICHEXTENSN"/>
</dbReference>
<keyword evidence="5" id="KW-0472">Membrane</keyword>
<keyword evidence="6" id="KW-0175">Coiled coil</keyword>
<dbReference type="InterPro" id="IPR013783">
    <property type="entry name" value="Ig-like_fold"/>
</dbReference>
<evidence type="ECO:0000256" key="2">
    <source>
        <dbReference type="ARBA" id="ARBA00008932"/>
    </source>
</evidence>
<proteinExistence type="inferred from homology"/>
<dbReference type="Gene3D" id="2.60.40.10">
    <property type="entry name" value="Immunoglobulins"/>
    <property type="match status" value="1"/>
</dbReference>
<feature type="compositionally biased region" description="Pro residues" evidence="7">
    <location>
        <begin position="216"/>
        <end position="237"/>
    </location>
</feature>
<feature type="compositionally biased region" description="Pro residues" evidence="7">
    <location>
        <begin position="416"/>
        <end position="439"/>
    </location>
</feature>
<evidence type="ECO:0000259" key="8">
    <source>
        <dbReference type="PROSITE" id="PS50202"/>
    </source>
</evidence>
<dbReference type="GO" id="GO:0061817">
    <property type="term" value="P:endoplasmic reticulum-plasma membrane tethering"/>
    <property type="evidence" value="ECO:0007669"/>
    <property type="project" value="TreeGrafter"/>
</dbReference>
<evidence type="ECO:0000256" key="5">
    <source>
        <dbReference type="ARBA" id="ARBA00023136"/>
    </source>
</evidence>
<organism evidence="9 10">
    <name type="scientific">Rhizoctonia solani</name>
    <dbReference type="NCBI Taxonomy" id="456999"/>
    <lineage>
        <taxon>Eukaryota</taxon>
        <taxon>Fungi</taxon>
        <taxon>Dikarya</taxon>
        <taxon>Basidiomycota</taxon>
        <taxon>Agaricomycotina</taxon>
        <taxon>Agaricomycetes</taxon>
        <taxon>Cantharellales</taxon>
        <taxon>Ceratobasidiaceae</taxon>
        <taxon>Rhizoctonia</taxon>
    </lineage>
</organism>
<dbReference type="InterPro" id="IPR000535">
    <property type="entry name" value="MSP_dom"/>
</dbReference>
<comment type="caution">
    <text evidence="9">The sequence shown here is derived from an EMBL/GenBank/DDBJ whole genome shotgun (WGS) entry which is preliminary data.</text>
</comment>
<evidence type="ECO:0000256" key="6">
    <source>
        <dbReference type="SAM" id="Coils"/>
    </source>
</evidence>
<dbReference type="PANTHER" id="PTHR10809">
    <property type="entry name" value="VESICLE-ASSOCIATED MEMBRANE PROTEIN-ASSOCIATED PROTEIN"/>
    <property type="match status" value="1"/>
</dbReference>
<dbReference type="InterPro" id="IPR016763">
    <property type="entry name" value="VAP"/>
</dbReference>
<feature type="compositionally biased region" description="Low complexity" evidence="7">
    <location>
        <begin position="206"/>
        <end position="215"/>
    </location>
</feature>
<dbReference type="Proteomes" id="UP000663850">
    <property type="component" value="Unassembled WGS sequence"/>
</dbReference>
<keyword evidence="3" id="KW-0812">Transmembrane</keyword>
<dbReference type="Pfam" id="PF00635">
    <property type="entry name" value="Motile_Sperm"/>
    <property type="match status" value="1"/>
</dbReference>
<dbReference type="EMBL" id="CAJMWZ010004129">
    <property type="protein sequence ID" value="CAE6485044.1"/>
    <property type="molecule type" value="Genomic_DNA"/>
</dbReference>
<reference evidence="9" key="1">
    <citation type="submission" date="2021-01" db="EMBL/GenBank/DDBJ databases">
        <authorList>
            <person name="Kaushik A."/>
        </authorList>
    </citation>
    <scope>NUCLEOTIDE SEQUENCE</scope>
    <source>
        <strain evidence="9">Type strain: AG8-Rh-89/</strain>
    </source>
</reference>
<feature type="compositionally biased region" description="Pro residues" evidence="7">
    <location>
        <begin position="179"/>
        <end position="205"/>
    </location>
</feature>
<gene>
    <name evidence="9" type="ORF">RDB_LOCUS78896</name>
</gene>
<feature type="region of interest" description="Disordered" evidence="7">
    <location>
        <begin position="397"/>
        <end position="472"/>
    </location>
</feature>
<name>A0A8H3H0V4_9AGAM</name>
<dbReference type="PANTHER" id="PTHR10809:SF6">
    <property type="entry name" value="AT11025P-RELATED"/>
    <property type="match status" value="1"/>
</dbReference>
<dbReference type="GO" id="GO:0033149">
    <property type="term" value="F:FFAT motif binding"/>
    <property type="evidence" value="ECO:0007669"/>
    <property type="project" value="TreeGrafter"/>
</dbReference>
<sequence>MSVLLNPSNQLGFNRPLTQIVRRTLTITNHNDQPVAFKVKTTAPKLYCVRPNSGVIEPGDSVDVAVLLQAMREDPPLSTKCKDKFLVQSMIIPQDRLHLTPHEMWQFGDGEKPPQVQQQKIKVAYLPAEGQVLEEEDIGHASMMTEGESRFTRYEDVDRSSRSPPPPVPTLPKSDSESTPPPSRAVPAPMVPSPPQAQPPAPAPAPVFAQPRSTRTPPPAPAPVSRPYVPSPTPSPPPRDHQRPLSPGRDWTEAEEIITHHETIEPLKDEKPPTPQVVNINVVTPSQPPTPGATAVVIEDSNNSAQAAAYAELNQRFSEAQIEINRLRGLLASIPPAGTLRRRSGGGKVQSDDGSTVLGDDISEDFIIEQEGSGDQVVVQPEGVPLQLVVLIAMDRSSRSSPPPVPSVLRSDSERTPPPARAVPAPVPAPAPAPVPAPAPTYTAPAPALKPYVPSPTPSPPPRDHQRPLSPGRDWTEAEEIITHHETIEPLKDEKPHTPQVVNINVVTPSQPSTPGPTTVVVEEPDNSAQAAAYAELNQRYSEAQIEINRLRAVAKELNENSWRYEAHN</sequence>
<feature type="domain" description="MSP" evidence="8">
    <location>
        <begin position="2"/>
        <end position="126"/>
    </location>
</feature>
<evidence type="ECO:0000256" key="1">
    <source>
        <dbReference type="ARBA" id="ARBA00004211"/>
    </source>
</evidence>
<evidence type="ECO:0000313" key="9">
    <source>
        <dbReference type="EMBL" id="CAE6485044.1"/>
    </source>
</evidence>
<dbReference type="GO" id="GO:0005886">
    <property type="term" value="C:plasma membrane"/>
    <property type="evidence" value="ECO:0007669"/>
    <property type="project" value="TreeGrafter"/>
</dbReference>
<keyword evidence="4" id="KW-1133">Transmembrane helix</keyword>
<dbReference type="AlphaFoldDB" id="A0A8H3H0V4"/>
<evidence type="ECO:0000256" key="3">
    <source>
        <dbReference type="ARBA" id="ARBA00022692"/>
    </source>
</evidence>
<comment type="similarity">
    <text evidence="2">Belongs to the VAMP-associated protein (VAP) (TC 9.B.17) family.</text>
</comment>
<dbReference type="GO" id="GO:0090158">
    <property type="term" value="P:endoplasmic reticulum membrane organization"/>
    <property type="evidence" value="ECO:0007669"/>
    <property type="project" value="TreeGrafter"/>
</dbReference>
<feature type="region of interest" description="Disordered" evidence="7">
    <location>
        <begin position="153"/>
        <end position="248"/>
    </location>
</feature>
<dbReference type="PROSITE" id="PS50202">
    <property type="entry name" value="MSP"/>
    <property type="match status" value="1"/>
</dbReference>
<comment type="subcellular location">
    <subcellularLocation>
        <location evidence="1">Membrane</location>
        <topology evidence="1">Single-pass type IV membrane protein</topology>
    </subcellularLocation>
</comment>
<dbReference type="GO" id="GO:0005789">
    <property type="term" value="C:endoplasmic reticulum membrane"/>
    <property type="evidence" value="ECO:0007669"/>
    <property type="project" value="InterPro"/>
</dbReference>
<accession>A0A8H3H0V4</accession>
<dbReference type="SUPFAM" id="SSF49354">
    <property type="entry name" value="PapD-like"/>
    <property type="match status" value="1"/>
</dbReference>
<protein>
    <recommendedName>
        <fullName evidence="8">MSP domain-containing protein</fullName>
    </recommendedName>
</protein>
<dbReference type="InterPro" id="IPR008962">
    <property type="entry name" value="PapD-like_sf"/>
</dbReference>
<feature type="coiled-coil region" evidence="6">
    <location>
        <begin position="534"/>
        <end position="561"/>
    </location>
</feature>